<accession>A0A7K1XZZ5</accession>
<reference evidence="1 2" key="1">
    <citation type="submission" date="2019-11" db="EMBL/GenBank/DDBJ databases">
        <title>Pedobacter sp. HMF7056 Genome sequencing and assembly.</title>
        <authorList>
            <person name="Kang H."/>
            <person name="Kim H."/>
            <person name="Joh K."/>
        </authorList>
    </citation>
    <scope>NUCLEOTIDE SEQUENCE [LARGE SCALE GENOMIC DNA]</scope>
    <source>
        <strain evidence="1 2">HMF7056</strain>
    </source>
</reference>
<dbReference type="AlphaFoldDB" id="A0A7K1XZZ5"/>
<sequence length="149" mass="16295">MTIKEQLYQYCLEYTEVRIAEAKRAIAEVQEASRSETKSSAGDKYETGRAMIQQEIDRNQAQLYEAGKLKAVLDQLSSTGQTNVVHAGSLVITDRGNFYIAISAGKTVIDGQDYYTISLASPLGAKLAGLVIGKQALLNGKCFRVKEVL</sequence>
<dbReference type="Proteomes" id="UP000451233">
    <property type="component" value="Unassembled WGS sequence"/>
</dbReference>
<comment type="caution">
    <text evidence="1">The sequence shown here is derived from an EMBL/GenBank/DDBJ whole genome shotgun (WGS) entry which is preliminary data.</text>
</comment>
<protein>
    <submittedName>
        <fullName evidence="1">3-oxoacyl-ACP synthase</fullName>
    </submittedName>
</protein>
<proteinExistence type="predicted"/>
<evidence type="ECO:0000313" key="2">
    <source>
        <dbReference type="Proteomes" id="UP000451233"/>
    </source>
</evidence>
<gene>
    <name evidence="1" type="ORF">GS398_14935</name>
</gene>
<evidence type="ECO:0000313" key="1">
    <source>
        <dbReference type="EMBL" id="MXV16595.1"/>
    </source>
</evidence>
<dbReference type="EMBL" id="WVHS01000003">
    <property type="protein sequence ID" value="MXV16595.1"/>
    <property type="molecule type" value="Genomic_DNA"/>
</dbReference>
<keyword evidence="2" id="KW-1185">Reference proteome</keyword>
<name>A0A7K1XZZ5_9SPHI</name>
<dbReference type="RefSeq" id="WP_160907576.1">
    <property type="nucleotide sequence ID" value="NZ_WVHS01000003.1"/>
</dbReference>
<organism evidence="1 2">
    <name type="scientific">Hufsiella ginkgonis</name>
    <dbReference type="NCBI Taxonomy" id="2695274"/>
    <lineage>
        <taxon>Bacteria</taxon>
        <taxon>Pseudomonadati</taxon>
        <taxon>Bacteroidota</taxon>
        <taxon>Sphingobacteriia</taxon>
        <taxon>Sphingobacteriales</taxon>
        <taxon>Sphingobacteriaceae</taxon>
        <taxon>Hufsiella</taxon>
    </lineage>
</organism>